<dbReference type="AlphaFoldDB" id="A0A5B7JBN9"/>
<evidence type="ECO:0000313" key="2">
    <source>
        <dbReference type="Proteomes" id="UP000324222"/>
    </source>
</evidence>
<reference evidence="1 2" key="1">
    <citation type="submission" date="2019-05" db="EMBL/GenBank/DDBJ databases">
        <title>Another draft genome of Portunus trituberculatus and its Hox gene families provides insights of decapod evolution.</title>
        <authorList>
            <person name="Jeong J.-H."/>
            <person name="Song I."/>
            <person name="Kim S."/>
            <person name="Choi T."/>
            <person name="Kim D."/>
            <person name="Ryu S."/>
            <person name="Kim W."/>
        </authorList>
    </citation>
    <scope>NUCLEOTIDE SEQUENCE [LARGE SCALE GENOMIC DNA]</scope>
    <source>
        <tissue evidence="1">Muscle</tissue>
    </source>
</reference>
<keyword evidence="2" id="KW-1185">Reference proteome</keyword>
<gene>
    <name evidence="1" type="ORF">E2C01_085808</name>
</gene>
<evidence type="ECO:0000313" key="1">
    <source>
        <dbReference type="EMBL" id="MPC90807.1"/>
    </source>
</evidence>
<dbReference type="Proteomes" id="UP000324222">
    <property type="component" value="Unassembled WGS sequence"/>
</dbReference>
<dbReference type="EMBL" id="VSRR010085595">
    <property type="protein sequence ID" value="MPC90807.1"/>
    <property type="molecule type" value="Genomic_DNA"/>
</dbReference>
<name>A0A5B7JBN9_PORTR</name>
<proteinExistence type="predicted"/>
<sequence length="97" mass="10646">MTWEGRKEVWEIMACVGGRGYGEKGAWLEMKGEGACDKACGRCRRKCCVRPRNQPLCSGVVTSGAPSFTEKPPFTLPCVFYEARGPVEGVLTREKTG</sequence>
<protein>
    <submittedName>
        <fullName evidence="1">Uncharacterized protein</fullName>
    </submittedName>
</protein>
<organism evidence="1 2">
    <name type="scientific">Portunus trituberculatus</name>
    <name type="common">Swimming crab</name>
    <name type="synonym">Neptunus trituberculatus</name>
    <dbReference type="NCBI Taxonomy" id="210409"/>
    <lineage>
        <taxon>Eukaryota</taxon>
        <taxon>Metazoa</taxon>
        <taxon>Ecdysozoa</taxon>
        <taxon>Arthropoda</taxon>
        <taxon>Crustacea</taxon>
        <taxon>Multicrustacea</taxon>
        <taxon>Malacostraca</taxon>
        <taxon>Eumalacostraca</taxon>
        <taxon>Eucarida</taxon>
        <taxon>Decapoda</taxon>
        <taxon>Pleocyemata</taxon>
        <taxon>Brachyura</taxon>
        <taxon>Eubrachyura</taxon>
        <taxon>Portunoidea</taxon>
        <taxon>Portunidae</taxon>
        <taxon>Portuninae</taxon>
        <taxon>Portunus</taxon>
    </lineage>
</organism>
<accession>A0A5B7JBN9</accession>
<comment type="caution">
    <text evidence="1">The sequence shown here is derived from an EMBL/GenBank/DDBJ whole genome shotgun (WGS) entry which is preliminary data.</text>
</comment>